<protein>
    <submittedName>
        <fullName evidence="1">DUF4102 domain-containing protein</fullName>
    </submittedName>
</protein>
<comment type="caution">
    <text evidence="1">The sequence shown here is derived from an EMBL/GenBank/DDBJ whole genome shotgun (WGS) entry which is preliminary data.</text>
</comment>
<proteinExistence type="predicted"/>
<sequence>MPKIVTKLNNNQIKNTKPAEKEVNLFDDDSLFLRISPIMKGGMKTGTSGMRLL</sequence>
<name>A0ABY2ZRK6_9GAMM</name>
<keyword evidence="2" id="KW-1185">Reference proteome</keyword>
<evidence type="ECO:0000313" key="1">
    <source>
        <dbReference type="EMBL" id="TPV38669.1"/>
    </source>
</evidence>
<dbReference type="EMBL" id="VHJB01000050">
    <property type="protein sequence ID" value="TPV38669.1"/>
    <property type="molecule type" value="Genomic_DNA"/>
</dbReference>
<dbReference type="Proteomes" id="UP000315469">
    <property type="component" value="Unassembled WGS sequence"/>
</dbReference>
<reference evidence="1 2" key="1">
    <citation type="submission" date="2019-06" db="EMBL/GenBank/DDBJ databases">
        <title>Taxogenomics and systematics of the genus Pantoea.</title>
        <authorList>
            <person name="Tambong J.T."/>
        </authorList>
    </citation>
    <scope>NUCLEOTIDE SEQUENCE [LARGE SCALE GENOMIC DNA]</scope>
    <source>
        <strain evidence="1 2">LMG 24197</strain>
    </source>
</reference>
<organism evidence="1 2">
    <name type="scientific">Pantoea eucalypti</name>
    <dbReference type="NCBI Taxonomy" id="470933"/>
    <lineage>
        <taxon>Bacteria</taxon>
        <taxon>Pseudomonadati</taxon>
        <taxon>Pseudomonadota</taxon>
        <taxon>Gammaproteobacteria</taxon>
        <taxon>Enterobacterales</taxon>
        <taxon>Erwiniaceae</taxon>
        <taxon>Pantoea</taxon>
    </lineage>
</organism>
<gene>
    <name evidence="1" type="ORF">FJW02_06585</name>
</gene>
<accession>A0ABY2ZRK6</accession>
<evidence type="ECO:0000313" key="2">
    <source>
        <dbReference type="Proteomes" id="UP000315469"/>
    </source>
</evidence>